<dbReference type="PIRSF" id="PIRSF003059">
    <property type="entry name" value="Sucrose_phosphorylase"/>
    <property type="match status" value="1"/>
</dbReference>
<dbReference type="OrthoDB" id="9805159at2"/>
<dbReference type="InterPro" id="IPR006047">
    <property type="entry name" value="GH13_cat_dom"/>
</dbReference>
<dbReference type="Pfam" id="PF00128">
    <property type="entry name" value="Alpha-amylase"/>
    <property type="match status" value="1"/>
</dbReference>
<evidence type="ECO:0000313" key="5">
    <source>
        <dbReference type="EMBL" id="PXA04273.1"/>
    </source>
</evidence>
<name>A0A317ZJ69_9BACT</name>
<evidence type="ECO:0000313" key="6">
    <source>
        <dbReference type="Proteomes" id="UP000247099"/>
    </source>
</evidence>
<evidence type="ECO:0000256" key="3">
    <source>
        <dbReference type="PIRSR" id="PIRSR003059-2"/>
    </source>
</evidence>
<dbReference type="FunCoup" id="A0A317ZJ69">
    <property type="interactions" value="15"/>
</dbReference>
<dbReference type="AlphaFoldDB" id="A0A317ZJ69"/>
<feature type="binding site" evidence="3">
    <location>
        <begin position="344"/>
        <end position="345"/>
    </location>
    <ligand>
        <name>substrate</name>
    </ligand>
</feature>
<dbReference type="InterPro" id="IPR045857">
    <property type="entry name" value="O16G_dom_2"/>
</dbReference>
<gene>
    <name evidence="5" type="ORF">DDZ13_06975</name>
</gene>
<reference evidence="5 6" key="1">
    <citation type="submission" date="2018-05" db="EMBL/GenBank/DDBJ databases">
        <title>Coraliomargarita sinensis sp. nov., isolated from a marine solar saltern.</title>
        <authorList>
            <person name="Zhou L.Y."/>
        </authorList>
    </citation>
    <scope>NUCLEOTIDE SEQUENCE [LARGE SCALE GENOMIC DNA]</scope>
    <source>
        <strain evidence="5 6">WN38</strain>
    </source>
</reference>
<dbReference type="PANTHER" id="PTHR38784">
    <property type="entry name" value="SUCROSE PHOSPHORYLASE"/>
    <property type="match status" value="1"/>
</dbReference>
<dbReference type="InterPro" id="IPR017853">
    <property type="entry name" value="GH"/>
</dbReference>
<dbReference type="CDD" id="cd11356">
    <property type="entry name" value="AmyAc_Sucrose_phosphorylase-like_1"/>
    <property type="match status" value="1"/>
</dbReference>
<dbReference type="InParanoid" id="A0A317ZJ69"/>
<feature type="binding site" evidence="3">
    <location>
        <position position="449"/>
    </location>
    <ligand>
        <name>substrate</name>
    </ligand>
</feature>
<dbReference type="InterPro" id="IPR016377">
    <property type="entry name" value="Sucrose_GGa_phosphorylase-rel"/>
</dbReference>
<dbReference type="SUPFAM" id="SSF51445">
    <property type="entry name" value="(Trans)glycosidases"/>
    <property type="match status" value="1"/>
</dbReference>
<protein>
    <submittedName>
        <fullName evidence="5">Alpha-amylase</fullName>
    </submittedName>
</protein>
<dbReference type="Proteomes" id="UP000247099">
    <property type="component" value="Unassembled WGS sequence"/>
</dbReference>
<evidence type="ECO:0000259" key="4">
    <source>
        <dbReference type="SMART" id="SM00642"/>
    </source>
</evidence>
<dbReference type="SMART" id="SM00642">
    <property type="entry name" value="Aamy"/>
    <property type="match status" value="1"/>
</dbReference>
<dbReference type="GO" id="GO:0016757">
    <property type="term" value="F:glycosyltransferase activity"/>
    <property type="evidence" value="ECO:0007669"/>
    <property type="project" value="UniProtKB-KW"/>
</dbReference>
<evidence type="ECO:0000256" key="2">
    <source>
        <dbReference type="ARBA" id="ARBA00022679"/>
    </source>
</evidence>
<dbReference type="RefSeq" id="WP_110130726.1">
    <property type="nucleotide sequence ID" value="NZ_QHJQ01000004.1"/>
</dbReference>
<sequence length="577" mass="66009">MIKAISREQLKTIRKRFERLYGSQAEKLLERFVMVIGRYGVGVDVAPEVDKWDERDSVLITYADTVCHEGEAVPLKALNRFARKHLTGAIRTIHLLPFYPWSSDDGFSVIDYRKVDPDCGEWGDVVALGQNFDLMFDFVLNHCSAKSSWFKDYVAGIEPARHYFLPMNPKKDFSEVVRPRTTPLLTKTRTRDGESHVWTTFSPDQVDLNWQNPEVFFEFLDILFLYLSKGMRIARLDAVAFLWKELGTNCLHLPETHEMVKLFRDVCEIVAPKAIILTETNVPHAENVSYFGQGDEAHMVYQFSLPPLLLHAFTTGNGSYLTKWAMELEPPPEGCTYFNFTASHDGVGVRPVEGLLPNDERDALIKHVEEAGGRVSWRAMPDGSKQPYELNITYYSALSIPGDTKLGAARFLCSQALALSMRGIPGIYFHSLTGTENYTEGVEASGQNRTINRRKWQLPELKEHLKDGVGKLVFNRYLRMLRRRTEHPAFHPDAPQEVFDVNLDLFVHRRTSLDGEEAVFCIFNLTGKTKQLKQLCPDPKFTEAEVFYDILRARELKPNSKGYTIKPYQALWLVPRS</sequence>
<evidence type="ECO:0000256" key="1">
    <source>
        <dbReference type="ARBA" id="ARBA00022676"/>
    </source>
</evidence>
<keyword evidence="6" id="KW-1185">Reference proteome</keyword>
<organism evidence="5 6">
    <name type="scientific">Coraliomargarita sinensis</name>
    <dbReference type="NCBI Taxonomy" id="2174842"/>
    <lineage>
        <taxon>Bacteria</taxon>
        <taxon>Pseudomonadati</taxon>
        <taxon>Verrucomicrobiota</taxon>
        <taxon>Opitutia</taxon>
        <taxon>Puniceicoccales</taxon>
        <taxon>Coraliomargaritaceae</taxon>
        <taxon>Coraliomargarita</taxon>
    </lineage>
</organism>
<proteinExistence type="predicted"/>
<feature type="binding site" evidence="3">
    <location>
        <begin position="235"/>
        <end position="237"/>
    </location>
    <ligand>
        <name>substrate</name>
    </ligand>
</feature>
<dbReference type="PANTHER" id="PTHR38784:SF1">
    <property type="entry name" value="SUCROSE PHOSPHORYLASE"/>
    <property type="match status" value="1"/>
</dbReference>
<dbReference type="InterPro" id="IPR033746">
    <property type="entry name" value="GGa_phosphorylase"/>
</dbReference>
<feature type="domain" description="Glycosyl hydrolase family 13 catalytic" evidence="4">
    <location>
        <begin position="78"/>
        <end position="484"/>
    </location>
</feature>
<keyword evidence="1" id="KW-0328">Glycosyltransferase</keyword>
<dbReference type="Gene3D" id="3.90.400.10">
    <property type="entry name" value="Oligo-1,6-glucosidase, Domain 2"/>
    <property type="match status" value="1"/>
</dbReference>
<feature type="binding site" evidence="3">
    <location>
        <position position="142"/>
    </location>
    <ligand>
        <name>substrate</name>
    </ligand>
</feature>
<keyword evidence="2" id="KW-0808">Transferase</keyword>
<dbReference type="Gene3D" id="3.20.20.80">
    <property type="entry name" value="Glycosidases"/>
    <property type="match status" value="1"/>
</dbReference>
<dbReference type="GO" id="GO:0005975">
    <property type="term" value="P:carbohydrate metabolic process"/>
    <property type="evidence" value="ECO:0007669"/>
    <property type="project" value="InterPro"/>
</dbReference>
<dbReference type="EMBL" id="QHJQ01000004">
    <property type="protein sequence ID" value="PXA04273.1"/>
    <property type="molecule type" value="Genomic_DNA"/>
</dbReference>
<comment type="caution">
    <text evidence="5">The sequence shown here is derived from an EMBL/GenBank/DDBJ whole genome shotgun (WGS) entry which is preliminary data.</text>
</comment>
<feature type="binding site" evidence="3">
    <location>
        <position position="104"/>
    </location>
    <ligand>
        <name>substrate</name>
    </ligand>
</feature>
<accession>A0A317ZJ69</accession>